<dbReference type="GO" id="GO:0008168">
    <property type="term" value="F:methyltransferase activity"/>
    <property type="evidence" value="ECO:0007669"/>
    <property type="project" value="UniProtKB-KW"/>
</dbReference>
<dbReference type="Gene3D" id="3.40.50.150">
    <property type="entry name" value="Vaccinia Virus protein VP39"/>
    <property type="match status" value="1"/>
</dbReference>
<keyword evidence="1" id="KW-0732">Signal</keyword>
<dbReference type="AlphaFoldDB" id="A0A941E7T5"/>
<gene>
    <name evidence="2" type="ORF">KDM90_15065</name>
</gene>
<dbReference type="SUPFAM" id="SSF53335">
    <property type="entry name" value="S-adenosyl-L-methionine-dependent methyltransferases"/>
    <property type="match status" value="1"/>
</dbReference>
<feature type="chain" id="PRO_5037312849" evidence="1">
    <location>
        <begin position="21"/>
        <end position="255"/>
    </location>
</feature>
<evidence type="ECO:0000313" key="2">
    <source>
        <dbReference type="EMBL" id="MBR7801328.1"/>
    </source>
</evidence>
<keyword evidence="2" id="KW-0489">Methyltransferase</keyword>
<evidence type="ECO:0000313" key="3">
    <source>
        <dbReference type="Proteomes" id="UP000678545"/>
    </source>
</evidence>
<dbReference type="EMBL" id="JAGSPJ010000006">
    <property type="protein sequence ID" value="MBR7801328.1"/>
    <property type="molecule type" value="Genomic_DNA"/>
</dbReference>
<dbReference type="PIRSF" id="PIRSF031679">
    <property type="entry name" value="Mtase_Alr7345_prd"/>
    <property type="match status" value="1"/>
</dbReference>
<evidence type="ECO:0000256" key="1">
    <source>
        <dbReference type="SAM" id="SignalP"/>
    </source>
</evidence>
<proteinExistence type="predicted"/>
<sequence length="255" mass="27763">MKKILFSVVLASSLSSLAFAQDALKEVIGQAHRAPENVVRDAARHPYETLKFFGINEKSRVVELAPGAGWYTEILAPYLRKDGQLILAGAGAKLKTKLEATPAIYDKVSFGDLAPGKKIDYAPKNSVDLVLTFRNVHNWMGINPTAAKEVFQSAFDALKSGGVFGVVEHRLPTSMKHDDKGGTGYVHQAYVIQLAESVGFKLAASAEINANPKDTANHEGGVWALPPVLTNKEKDKEKYLAIGESDRMTLKFVKP</sequence>
<dbReference type="Proteomes" id="UP000678545">
    <property type="component" value="Unassembled WGS sequence"/>
</dbReference>
<comment type="caution">
    <text evidence="2">The sequence shown here is derived from an EMBL/GenBank/DDBJ whole genome shotgun (WGS) entry which is preliminary data.</text>
</comment>
<dbReference type="RefSeq" id="WP_212676437.1">
    <property type="nucleotide sequence ID" value="NZ_JAGSPJ010000006.1"/>
</dbReference>
<protein>
    <submittedName>
        <fullName evidence="2">Class I SAM-dependent methyltransferase</fullName>
    </submittedName>
</protein>
<dbReference type="InterPro" id="IPR016980">
    <property type="entry name" value="S-AdoMet-dep_MeTrfase_Alr7345"/>
</dbReference>
<dbReference type="GO" id="GO:0032259">
    <property type="term" value="P:methylation"/>
    <property type="evidence" value="ECO:0007669"/>
    <property type="project" value="UniProtKB-KW"/>
</dbReference>
<name>A0A941E7T5_9BURK</name>
<feature type="signal peptide" evidence="1">
    <location>
        <begin position="1"/>
        <end position="20"/>
    </location>
</feature>
<keyword evidence="3" id="KW-1185">Reference proteome</keyword>
<organism evidence="2 3">
    <name type="scientific">Undibacterium fentianense</name>
    <dbReference type="NCBI Taxonomy" id="2828728"/>
    <lineage>
        <taxon>Bacteria</taxon>
        <taxon>Pseudomonadati</taxon>
        <taxon>Pseudomonadota</taxon>
        <taxon>Betaproteobacteria</taxon>
        <taxon>Burkholderiales</taxon>
        <taxon>Oxalobacteraceae</taxon>
        <taxon>Undibacterium</taxon>
    </lineage>
</organism>
<dbReference type="InterPro" id="IPR029063">
    <property type="entry name" value="SAM-dependent_MTases_sf"/>
</dbReference>
<accession>A0A941E7T5</accession>
<reference evidence="2" key="1">
    <citation type="submission" date="2021-04" db="EMBL/GenBank/DDBJ databases">
        <title>novel species isolated from subtropical streams in China.</title>
        <authorList>
            <person name="Lu H."/>
        </authorList>
    </citation>
    <scope>NUCLEOTIDE SEQUENCE</scope>
    <source>
        <strain evidence="2">FT137W</strain>
    </source>
</reference>
<keyword evidence="2" id="KW-0808">Transferase</keyword>